<dbReference type="EMBL" id="MLJW01000008">
    <property type="protein sequence ID" value="OIR15808.1"/>
    <property type="molecule type" value="Genomic_DNA"/>
</dbReference>
<accession>A0A1J5TI17</accession>
<gene>
    <name evidence="1" type="ORF">GALL_33090</name>
</gene>
<evidence type="ECO:0000313" key="1">
    <source>
        <dbReference type="EMBL" id="OIR15808.1"/>
    </source>
</evidence>
<dbReference type="AlphaFoldDB" id="A0A1J5TI17"/>
<reference evidence="1" key="1">
    <citation type="submission" date="2016-10" db="EMBL/GenBank/DDBJ databases">
        <title>Sequence of Gallionella enrichment culture.</title>
        <authorList>
            <person name="Poehlein A."/>
            <person name="Muehling M."/>
            <person name="Daniel R."/>
        </authorList>
    </citation>
    <scope>NUCLEOTIDE SEQUENCE</scope>
</reference>
<protein>
    <submittedName>
        <fullName evidence="1">Uncharacterized protein</fullName>
    </submittedName>
</protein>
<sequence>MNAHNVLMQAMERLVMILENGPRVNSKGNQG</sequence>
<proteinExistence type="predicted"/>
<comment type="caution">
    <text evidence="1">The sequence shown here is derived from an EMBL/GenBank/DDBJ whole genome shotgun (WGS) entry which is preliminary data.</text>
</comment>
<name>A0A1J5TI17_9ZZZZ</name>
<organism evidence="1">
    <name type="scientific">mine drainage metagenome</name>
    <dbReference type="NCBI Taxonomy" id="410659"/>
    <lineage>
        <taxon>unclassified sequences</taxon>
        <taxon>metagenomes</taxon>
        <taxon>ecological metagenomes</taxon>
    </lineage>
</organism>